<organism evidence="2 3">
    <name type="scientific">Marinobacterium lacunae</name>
    <dbReference type="NCBI Taxonomy" id="1232683"/>
    <lineage>
        <taxon>Bacteria</taxon>
        <taxon>Pseudomonadati</taxon>
        <taxon>Pseudomonadota</taxon>
        <taxon>Gammaproteobacteria</taxon>
        <taxon>Oceanospirillales</taxon>
        <taxon>Oceanospirillaceae</taxon>
        <taxon>Marinobacterium</taxon>
    </lineage>
</organism>
<dbReference type="EMBL" id="JMQN01000011">
    <property type="protein sequence ID" value="KEA65312.1"/>
    <property type="molecule type" value="Genomic_DNA"/>
</dbReference>
<dbReference type="InterPro" id="IPR041654">
    <property type="entry name" value="StyA_sbd"/>
</dbReference>
<dbReference type="RefSeq" id="WP_036182721.1">
    <property type="nucleotide sequence ID" value="NZ_JMQN01000011.1"/>
</dbReference>
<reference evidence="2 3" key="1">
    <citation type="submission" date="2014-04" db="EMBL/GenBank/DDBJ databases">
        <title>Marinobacterium kochiensis sp. nov., isolated from sediment sample collected from Kochi backwaters in Kerala, India.</title>
        <authorList>
            <person name="Singh A."/>
            <person name="Pinnaka A.K."/>
        </authorList>
    </citation>
    <scope>NUCLEOTIDE SEQUENCE [LARGE SCALE GENOMIC DNA]</scope>
    <source>
        <strain evidence="2 3">AK27</strain>
    </source>
</reference>
<dbReference type="Proteomes" id="UP000028252">
    <property type="component" value="Unassembled WGS sequence"/>
</dbReference>
<dbReference type="SUPFAM" id="SSF51905">
    <property type="entry name" value="FAD/NAD(P)-binding domain"/>
    <property type="match status" value="1"/>
</dbReference>
<dbReference type="PATRIC" id="fig|1232683.4.peg.264"/>
<protein>
    <submittedName>
        <fullName evidence="2">Putative oxygenase subunit</fullName>
    </submittedName>
</protein>
<dbReference type="AlphaFoldDB" id="A0A081G3F7"/>
<dbReference type="Gene3D" id="3.30.9.40">
    <property type="match status" value="1"/>
</dbReference>
<dbReference type="InterPro" id="IPR036188">
    <property type="entry name" value="FAD/NAD-bd_sf"/>
</dbReference>
<evidence type="ECO:0000313" key="3">
    <source>
        <dbReference type="Proteomes" id="UP000028252"/>
    </source>
</evidence>
<dbReference type="eggNOG" id="COG0654">
    <property type="taxonomic scope" value="Bacteria"/>
</dbReference>
<comment type="caution">
    <text evidence="2">The sequence shown here is derived from an EMBL/GenBank/DDBJ whole genome shotgun (WGS) entry which is preliminary data.</text>
</comment>
<evidence type="ECO:0000259" key="1">
    <source>
        <dbReference type="Pfam" id="PF17885"/>
    </source>
</evidence>
<dbReference type="Gene3D" id="3.50.50.60">
    <property type="entry name" value="FAD/NAD(P)-binding domain"/>
    <property type="match status" value="2"/>
</dbReference>
<feature type="domain" description="Styrene monooxygenase StyA putative substrate binding" evidence="1">
    <location>
        <begin position="149"/>
        <end position="256"/>
    </location>
</feature>
<keyword evidence="3" id="KW-1185">Reference proteome</keyword>
<gene>
    <name evidence="2" type="ORF">ADIMK_0269</name>
</gene>
<dbReference type="Pfam" id="PF17885">
    <property type="entry name" value="Smoa_sbd"/>
    <property type="match status" value="1"/>
</dbReference>
<evidence type="ECO:0000313" key="2">
    <source>
        <dbReference type="EMBL" id="KEA65312.1"/>
    </source>
</evidence>
<accession>A0A081G3F7</accession>
<dbReference type="STRING" id="1232683.ADIMK_0269"/>
<proteinExistence type="predicted"/>
<dbReference type="OrthoDB" id="8801399at2"/>
<sequence length="413" mass="45078">MTRKIAIVGAGQSGLQTGIGLLKAGYEVSILSNRTGEQIKAGKVMSSQCMFDMALQNERDLGINFWENDCPPVEGIGLRVPDPANAGSNLIEWAARLDKPAQSVDQRVKMPVWMDEFVRLGGDLQIRDVDVDVLEELAKAYDLVLLAAGKGDIVGLFERDAERSTFDKPQRALALTYVHGMKPMEPFSRVAFNLIPGVGEYFCFPALTNSGPCEIMVFEGIPGGPMDCWQDVKTPQEHLARSLEIVKNFAPAEVERCRGIELTDDNGIIAGRFPPTVRKPIATLPSGRKIMGIADALVVNDPITGQGSNNASKCSRIYLDAIQARGDQPFDDEWMNATFEAYWSYANGVVDWTNSLLVPPQPHTLELLGAAQQSPSLAARIANGFNDPTQFMPWWKDAAATQDVVQTHIASGA</sequence>
<name>A0A081G3F7_9GAMM</name>